<comment type="caution">
    <text evidence="1">The sequence shown here is derived from an EMBL/GenBank/DDBJ whole genome shotgun (WGS) entry which is preliminary data.</text>
</comment>
<protein>
    <submittedName>
        <fullName evidence="1">Uncharacterized protein</fullName>
    </submittedName>
</protein>
<sequence>MKDHNVTTTMFAATTPGNTPFSYHASTCTDPTLMISSVFIEANYEILESFLRDRRRQIRNEDIQTELEYFSKDYDEERETESRPARTREVTPTLCTRLPRVHRKHERVVGFEEVPNKEGSRTRRNTEGKRTLEAGAEENGRWEMNLPILLAAHLGRNENDQPLQSSLSYIHGGCQSLINIEKNIEDYPLPNGLKIPSLVGSYDGKEDPDNFLHLFEGAICMQKWLMPVACHILHIPLRIPPEYGEIVKSRLFARLIEEFRFALHREWRIVVRHESEKTAWPIMVRHAYVKME</sequence>
<name>A0A699H7K7_TANCI</name>
<organism evidence="1">
    <name type="scientific">Tanacetum cinerariifolium</name>
    <name type="common">Dalmatian daisy</name>
    <name type="synonym">Chrysanthemum cinerariifolium</name>
    <dbReference type="NCBI Taxonomy" id="118510"/>
    <lineage>
        <taxon>Eukaryota</taxon>
        <taxon>Viridiplantae</taxon>
        <taxon>Streptophyta</taxon>
        <taxon>Embryophyta</taxon>
        <taxon>Tracheophyta</taxon>
        <taxon>Spermatophyta</taxon>
        <taxon>Magnoliopsida</taxon>
        <taxon>eudicotyledons</taxon>
        <taxon>Gunneridae</taxon>
        <taxon>Pentapetalae</taxon>
        <taxon>asterids</taxon>
        <taxon>campanulids</taxon>
        <taxon>Asterales</taxon>
        <taxon>Asteraceae</taxon>
        <taxon>Asteroideae</taxon>
        <taxon>Anthemideae</taxon>
        <taxon>Anthemidinae</taxon>
        <taxon>Tanacetum</taxon>
    </lineage>
</organism>
<dbReference type="AlphaFoldDB" id="A0A699H7K7"/>
<evidence type="ECO:0000313" key="1">
    <source>
        <dbReference type="EMBL" id="GEX55927.1"/>
    </source>
</evidence>
<gene>
    <name evidence="1" type="ORF">Tci_327902</name>
</gene>
<proteinExistence type="predicted"/>
<accession>A0A699H7K7</accession>
<reference evidence="1" key="1">
    <citation type="journal article" date="2019" name="Sci. Rep.">
        <title>Draft genome of Tanacetum cinerariifolium, the natural source of mosquito coil.</title>
        <authorList>
            <person name="Yamashiro T."/>
            <person name="Shiraishi A."/>
            <person name="Satake H."/>
            <person name="Nakayama K."/>
        </authorList>
    </citation>
    <scope>NUCLEOTIDE SEQUENCE</scope>
</reference>
<dbReference type="EMBL" id="BKCJ010115577">
    <property type="protein sequence ID" value="GEX55927.1"/>
    <property type="molecule type" value="Genomic_DNA"/>
</dbReference>